<feature type="transmembrane region" description="Helical" evidence="5">
    <location>
        <begin position="12"/>
        <end position="36"/>
    </location>
</feature>
<feature type="transmembrane region" description="Helical" evidence="5">
    <location>
        <begin position="108"/>
        <end position="126"/>
    </location>
</feature>
<keyword evidence="3 5" id="KW-1133">Transmembrane helix</keyword>
<dbReference type="EMBL" id="JADZLT010000051">
    <property type="protein sequence ID" value="MBH0238753.1"/>
    <property type="molecule type" value="Genomic_DNA"/>
</dbReference>
<evidence type="ECO:0000256" key="5">
    <source>
        <dbReference type="RuleBase" id="RU363041"/>
    </source>
</evidence>
<keyword evidence="2 5" id="KW-0812">Transmembrane</keyword>
<dbReference type="InterPro" id="IPR002781">
    <property type="entry name" value="TM_pro_TauE-like"/>
</dbReference>
<accession>A0A931I4L7</accession>
<comment type="similarity">
    <text evidence="5">Belongs to the 4-toluene sulfonate uptake permease (TSUP) (TC 2.A.102) family.</text>
</comment>
<sequence>MLGLWIGAMVFAGILGGLLAGLLGVGGGIVIVPVLYHVLAGFGVDETLRMKVAVATSLATIIATSAVSVRSHHRRGAIDFALLKTWGIPIFIGVVIGSLVGGSVDGRVLTLVFAVVALFVAANMLLRKEGSKLYDGFPNRIVAAISGLFVGVISAMMGIGGGTLSVPILSTFGFDIRRAVGTAAAIGFIIAIPGTIGYILTGLGVPGRPPFSLGYLNFAAAAALVPLTMATAPLGAKLAHTMPRRALQLCFAVFLGLTSLRMFMDLL</sequence>
<feature type="transmembrane region" description="Helical" evidence="5">
    <location>
        <begin position="48"/>
        <end position="69"/>
    </location>
</feature>
<feature type="transmembrane region" description="Helical" evidence="5">
    <location>
        <begin position="179"/>
        <end position="201"/>
    </location>
</feature>
<proteinExistence type="inferred from homology"/>
<feature type="transmembrane region" description="Helical" evidence="5">
    <location>
        <begin position="213"/>
        <end position="234"/>
    </location>
</feature>
<comment type="subcellular location">
    <subcellularLocation>
        <location evidence="5">Cell membrane</location>
        <topology evidence="5">Multi-pass membrane protein</topology>
    </subcellularLocation>
    <subcellularLocation>
        <location evidence="1">Membrane</location>
        <topology evidence="1">Multi-pass membrane protein</topology>
    </subcellularLocation>
</comment>
<evidence type="ECO:0000256" key="4">
    <source>
        <dbReference type="ARBA" id="ARBA00023136"/>
    </source>
</evidence>
<dbReference type="AlphaFoldDB" id="A0A931I4L7"/>
<keyword evidence="4 5" id="KW-0472">Membrane</keyword>
<comment type="caution">
    <text evidence="6">The sequence shown here is derived from an EMBL/GenBank/DDBJ whole genome shotgun (WGS) entry which is preliminary data.</text>
</comment>
<dbReference type="PANTHER" id="PTHR43483:SF3">
    <property type="entry name" value="MEMBRANE TRANSPORTER PROTEIN HI_0806-RELATED"/>
    <property type="match status" value="1"/>
</dbReference>
<dbReference type="GO" id="GO:0005886">
    <property type="term" value="C:plasma membrane"/>
    <property type="evidence" value="ECO:0007669"/>
    <property type="project" value="UniProtKB-SubCell"/>
</dbReference>
<name>A0A931I4L7_9HYPH</name>
<feature type="transmembrane region" description="Helical" evidence="5">
    <location>
        <begin position="246"/>
        <end position="264"/>
    </location>
</feature>
<evidence type="ECO:0000256" key="1">
    <source>
        <dbReference type="ARBA" id="ARBA00004141"/>
    </source>
</evidence>
<evidence type="ECO:0000313" key="7">
    <source>
        <dbReference type="Proteomes" id="UP000631694"/>
    </source>
</evidence>
<evidence type="ECO:0000313" key="6">
    <source>
        <dbReference type="EMBL" id="MBH0238753.1"/>
    </source>
</evidence>
<feature type="transmembrane region" description="Helical" evidence="5">
    <location>
        <begin position="138"/>
        <end position="159"/>
    </location>
</feature>
<gene>
    <name evidence="6" type="ORF">I5731_13030</name>
</gene>
<keyword evidence="7" id="KW-1185">Reference proteome</keyword>
<organism evidence="6 7">
    <name type="scientific">Methylobrevis albus</name>
    <dbReference type="NCBI Taxonomy" id="2793297"/>
    <lineage>
        <taxon>Bacteria</taxon>
        <taxon>Pseudomonadati</taxon>
        <taxon>Pseudomonadota</taxon>
        <taxon>Alphaproteobacteria</taxon>
        <taxon>Hyphomicrobiales</taxon>
        <taxon>Pleomorphomonadaceae</taxon>
        <taxon>Methylobrevis</taxon>
    </lineage>
</organism>
<dbReference type="Pfam" id="PF01925">
    <property type="entry name" value="TauE"/>
    <property type="match status" value="1"/>
</dbReference>
<reference evidence="6" key="1">
    <citation type="submission" date="2020-12" db="EMBL/GenBank/DDBJ databases">
        <title>Methylobrevis albus sp. nov., isolated from fresh water lack sediment.</title>
        <authorList>
            <person name="Zou Q."/>
        </authorList>
    </citation>
    <scope>NUCLEOTIDE SEQUENCE</scope>
    <source>
        <strain evidence="6">L22</strain>
    </source>
</reference>
<evidence type="ECO:0000256" key="3">
    <source>
        <dbReference type="ARBA" id="ARBA00022989"/>
    </source>
</evidence>
<evidence type="ECO:0000256" key="2">
    <source>
        <dbReference type="ARBA" id="ARBA00022692"/>
    </source>
</evidence>
<dbReference type="Proteomes" id="UP000631694">
    <property type="component" value="Unassembled WGS sequence"/>
</dbReference>
<feature type="transmembrane region" description="Helical" evidence="5">
    <location>
        <begin position="81"/>
        <end position="102"/>
    </location>
</feature>
<keyword evidence="5" id="KW-1003">Cell membrane</keyword>
<protein>
    <recommendedName>
        <fullName evidence="5">Probable membrane transporter protein</fullName>
    </recommendedName>
</protein>
<dbReference type="PANTHER" id="PTHR43483">
    <property type="entry name" value="MEMBRANE TRANSPORTER PROTEIN HI_0806-RELATED"/>
    <property type="match status" value="1"/>
</dbReference>